<feature type="domain" description="HTH luxR-type" evidence="6">
    <location>
        <begin position="456"/>
        <end position="521"/>
    </location>
</feature>
<dbReference type="EMBL" id="QICC01000005">
    <property type="protein sequence ID" value="RNM42994.1"/>
    <property type="molecule type" value="Genomic_DNA"/>
</dbReference>
<dbReference type="Pfam" id="PF00196">
    <property type="entry name" value="GerE"/>
    <property type="match status" value="1"/>
</dbReference>
<keyword evidence="2" id="KW-0238">DNA-binding</keyword>
<feature type="transmembrane region" description="Helical" evidence="5">
    <location>
        <begin position="100"/>
        <end position="120"/>
    </location>
</feature>
<feature type="transmembrane region" description="Helical" evidence="5">
    <location>
        <begin position="349"/>
        <end position="374"/>
    </location>
</feature>
<evidence type="ECO:0000256" key="3">
    <source>
        <dbReference type="ARBA" id="ARBA00023163"/>
    </source>
</evidence>
<feature type="transmembrane region" description="Helical" evidence="5">
    <location>
        <begin position="380"/>
        <end position="399"/>
    </location>
</feature>
<keyword evidence="5" id="KW-0472">Membrane</keyword>
<dbReference type="GO" id="GO:0003677">
    <property type="term" value="F:DNA binding"/>
    <property type="evidence" value="ECO:0007669"/>
    <property type="project" value="UniProtKB-KW"/>
</dbReference>
<evidence type="ECO:0000259" key="6">
    <source>
        <dbReference type="PROSITE" id="PS50043"/>
    </source>
</evidence>
<dbReference type="Gene3D" id="1.10.10.10">
    <property type="entry name" value="Winged helix-like DNA-binding domain superfamily/Winged helix DNA-binding domain"/>
    <property type="match status" value="1"/>
</dbReference>
<feature type="transmembrane region" description="Helical" evidence="5">
    <location>
        <begin position="260"/>
        <end position="281"/>
    </location>
</feature>
<feature type="transmembrane region" description="Helical" evidence="5">
    <location>
        <begin position="67"/>
        <end position="88"/>
    </location>
</feature>
<reference evidence="8" key="3">
    <citation type="journal article" date="2019" name="Microbiol. Resour. Announc.">
        <title>Draft Genome Sequences of Type Strains of Gordonibacter faecihominis, Paraeggerthella hongkongensis, Parvibacter caecicola,Slackia equolifaciens, Slackia faecicanis, and Slackia isoflavoniconvertens.</title>
        <authorList>
            <person name="Danylec N."/>
            <person name="Stoll D.A."/>
            <person name="Dotsch A."/>
            <person name="Huch M."/>
        </authorList>
    </citation>
    <scope>NUCLEOTIDE SEQUENCE</scope>
    <source>
        <strain evidence="8">DSM 16107</strain>
    </source>
</reference>
<dbReference type="Proteomes" id="UP000270112">
    <property type="component" value="Unassembled WGS sequence"/>
</dbReference>
<evidence type="ECO:0000313" key="8">
    <source>
        <dbReference type="EMBL" id="RNM42994.1"/>
    </source>
</evidence>
<feature type="transmembrane region" description="Helical" evidence="5">
    <location>
        <begin position="187"/>
        <end position="204"/>
    </location>
</feature>
<dbReference type="PROSITE" id="PS50043">
    <property type="entry name" value="HTH_LUXR_2"/>
    <property type="match status" value="1"/>
</dbReference>
<dbReference type="SUPFAM" id="SSF46894">
    <property type="entry name" value="C-terminal effector domain of the bipartite response regulators"/>
    <property type="match status" value="1"/>
</dbReference>
<sequence>MTHMGKVGAKGDARARLSFSQLLDDLDKQWPSMKFLGFGAYYAWIFLCYNSDVLFDRANTTMGSDPLLAMYLASTTALGIVLIVAGVFHRTAGRIVESRLLVVSMAGVATLSTLLVSWSVPLGPQSLPYIAGCALTGVGTAFVALRLGSVYRTVDARQAFMYTAGSFIFAGMLYFVCIGIPQPAGLLLTASLPLVAVAFTMAAARGHAEPVEDVVPMSELPRGYFMRLVVAVSVFSVIAGVIKGFMVLQQPPSAVVEQGVIIVFATGCVAVLLFVFVGLLVREFDISQLYYPIIILTCLGNLVVPLFGGLGVIQNELVSIAYNLFILMVWCLLANVANRTDLSYTRVFGWGRGASAAGTTVGWFTGSSLAPMLAENPNNMVALAMGMVFVLLMVSMVILNERTIGSALKKTRNARTNQATGDFFPNDMTRDGAPGGGDAPGNGAPREGTWTKSCNALAEQAGLSTRERDVLFLLGKGRTIEFIANDLGISFNTAKSHIRNVYTKVGVHSKQELQSLIDERRDAS</sequence>
<dbReference type="Proteomes" id="UP000253817">
    <property type="component" value="Unassembled WGS sequence"/>
</dbReference>
<feature type="transmembrane region" description="Helical" evidence="5">
    <location>
        <begin position="224"/>
        <end position="248"/>
    </location>
</feature>
<dbReference type="PANTHER" id="PTHR44688:SF16">
    <property type="entry name" value="DNA-BINDING TRANSCRIPTIONAL ACTIVATOR DEVR_DOSR"/>
    <property type="match status" value="1"/>
</dbReference>
<keyword evidence="5" id="KW-1133">Transmembrane helix</keyword>
<evidence type="ECO:0000313" key="7">
    <source>
        <dbReference type="EMBL" id="RDB68829.1"/>
    </source>
</evidence>
<dbReference type="SUPFAM" id="SSF103473">
    <property type="entry name" value="MFS general substrate transporter"/>
    <property type="match status" value="1"/>
</dbReference>
<dbReference type="InterPro" id="IPR036388">
    <property type="entry name" value="WH-like_DNA-bd_sf"/>
</dbReference>
<dbReference type="InterPro" id="IPR000792">
    <property type="entry name" value="Tscrpt_reg_LuxR_C"/>
</dbReference>
<proteinExistence type="predicted"/>
<dbReference type="AlphaFoldDB" id="A0A3N0J1C2"/>
<dbReference type="GO" id="GO:0006355">
    <property type="term" value="P:regulation of DNA-templated transcription"/>
    <property type="evidence" value="ECO:0007669"/>
    <property type="project" value="InterPro"/>
</dbReference>
<evidence type="ECO:0000256" key="5">
    <source>
        <dbReference type="SAM" id="Phobius"/>
    </source>
</evidence>
<accession>A0A3N0J1C2</accession>
<dbReference type="EMBL" id="PPTT01000013">
    <property type="protein sequence ID" value="RDB68829.1"/>
    <property type="molecule type" value="Genomic_DNA"/>
</dbReference>
<evidence type="ECO:0000313" key="10">
    <source>
        <dbReference type="Proteomes" id="UP000270112"/>
    </source>
</evidence>
<evidence type="ECO:0000256" key="2">
    <source>
        <dbReference type="ARBA" id="ARBA00023125"/>
    </source>
</evidence>
<dbReference type="PANTHER" id="PTHR44688">
    <property type="entry name" value="DNA-BINDING TRANSCRIPTIONAL ACTIVATOR DEVR_DOSR"/>
    <property type="match status" value="1"/>
</dbReference>
<dbReference type="OrthoDB" id="3170341at2"/>
<keyword evidence="1" id="KW-0805">Transcription regulation</keyword>
<evidence type="ECO:0000256" key="4">
    <source>
        <dbReference type="SAM" id="MobiDB-lite"/>
    </source>
</evidence>
<dbReference type="InterPro" id="IPR016032">
    <property type="entry name" value="Sig_transdc_resp-reg_C-effctor"/>
</dbReference>
<dbReference type="PRINTS" id="PR00038">
    <property type="entry name" value="HTHLUXR"/>
</dbReference>
<evidence type="ECO:0000313" key="9">
    <source>
        <dbReference type="Proteomes" id="UP000253817"/>
    </source>
</evidence>
<dbReference type="InterPro" id="IPR036259">
    <property type="entry name" value="MFS_trans_sf"/>
</dbReference>
<keyword evidence="9" id="KW-1185">Reference proteome</keyword>
<reference evidence="7 9" key="1">
    <citation type="journal article" date="2018" name="Elife">
        <title>Discovery and characterization of a prevalent human gut bacterial enzyme sufficient for the inactivation of a family of plant toxins.</title>
        <authorList>
            <person name="Koppel N."/>
            <person name="Bisanz J.E."/>
            <person name="Pandelia M.E."/>
            <person name="Turnbaugh P.J."/>
            <person name="Balskus E.P."/>
        </authorList>
    </citation>
    <scope>NUCLEOTIDE SEQUENCE [LARGE SCALE GENOMIC DNA]</scope>
    <source>
        <strain evidence="7 9">DSM 16107</strain>
    </source>
</reference>
<feature type="transmembrane region" description="Helical" evidence="5">
    <location>
        <begin position="35"/>
        <end position="55"/>
    </location>
</feature>
<feature type="transmembrane region" description="Helical" evidence="5">
    <location>
        <begin position="293"/>
        <end position="313"/>
    </location>
</feature>
<organism evidence="8 10">
    <name type="scientific">Eggerthella sinensis</name>
    <dbReference type="NCBI Taxonomy" id="242230"/>
    <lineage>
        <taxon>Bacteria</taxon>
        <taxon>Bacillati</taxon>
        <taxon>Actinomycetota</taxon>
        <taxon>Coriobacteriia</taxon>
        <taxon>Eggerthellales</taxon>
        <taxon>Eggerthellaceae</taxon>
        <taxon>Eggerthella</taxon>
    </lineage>
</organism>
<gene>
    <name evidence="7" type="ORF">C1876_08955</name>
    <name evidence="8" type="ORF">DMP09_02290</name>
</gene>
<comment type="caution">
    <text evidence="8">The sequence shown here is derived from an EMBL/GenBank/DDBJ whole genome shotgun (WGS) entry which is preliminary data.</text>
</comment>
<name>A0A3N0J1C2_9ACTN</name>
<feature type="transmembrane region" description="Helical" evidence="5">
    <location>
        <begin position="159"/>
        <end position="181"/>
    </location>
</feature>
<reference evidence="10" key="2">
    <citation type="submission" date="2018-05" db="EMBL/GenBank/DDBJ databases">
        <title>Genome Sequencing of selected type strains of the family Eggerthellaceae.</title>
        <authorList>
            <person name="Danylec N."/>
            <person name="Stoll D.A."/>
            <person name="Doetsch A."/>
            <person name="Huch M."/>
        </authorList>
    </citation>
    <scope>NUCLEOTIDE SEQUENCE [LARGE SCALE GENOMIC DNA]</scope>
    <source>
        <strain evidence="10">DSM 16107</strain>
    </source>
</reference>
<feature type="transmembrane region" description="Helical" evidence="5">
    <location>
        <begin position="126"/>
        <end position="147"/>
    </location>
</feature>
<feature type="transmembrane region" description="Helical" evidence="5">
    <location>
        <begin position="319"/>
        <end position="337"/>
    </location>
</feature>
<protein>
    <submittedName>
        <fullName evidence="8">LuxR family transcriptional regulator</fullName>
    </submittedName>
</protein>
<keyword evidence="3" id="KW-0804">Transcription</keyword>
<dbReference type="SMART" id="SM00421">
    <property type="entry name" value="HTH_LUXR"/>
    <property type="match status" value="1"/>
</dbReference>
<dbReference type="CDD" id="cd06170">
    <property type="entry name" value="LuxR_C_like"/>
    <property type="match status" value="1"/>
</dbReference>
<keyword evidence="5" id="KW-0812">Transmembrane</keyword>
<evidence type="ECO:0000256" key="1">
    <source>
        <dbReference type="ARBA" id="ARBA00023015"/>
    </source>
</evidence>
<feature type="region of interest" description="Disordered" evidence="4">
    <location>
        <begin position="419"/>
        <end position="449"/>
    </location>
</feature>